<dbReference type="OrthoDB" id="9806285at2"/>
<keyword evidence="3" id="KW-0813">Transport</keyword>
<dbReference type="InterPro" id="IPR013563">
    <property type="entry name" value="Oligopep_ABC_C"/>
</dbReference>
<reference evidence="9 10" key="1">
    <citation type="submission" date="2019-03" db="EMBL/GenBank/DDBJ databases">
        <title>Genomic Encyclopedia of Type Strains, Phase IV (KMG-IV): sequencing the most valuable type-strain genomes for metagenomic binning, comparative biology and taxonomic classification.</title>
        <authorList>
            <person name="Goeker M."/>
        </authorList>
    </citation>
    <scope>NUCLEOTIDE SEQUENCE [LARGE SCALE GENOMIC DNA]</scope>
    <source>
        <strain evidence="9 10">DSM 100433</strain>
    </source>
</reference>
<dbReference type="InterPro" id="IPR017871">
    <property type="entry name" value="ABC_transporter-like_CS"/>
</dbReference>
<dbReference type="GO" id="GO:0005886">
    <property type="term" value="C:plasma membrane"/>
    <property type="evidence" value="ECO:0007669"/>
    <property type="project" value="UniProtKB-SubCell"/>
</dbReference>
<evidence type="ECO:0000256" key="7">
    <source>
        <dbReference type="ARBA" id="ARBA00023136"/>
    </source>
</evidence>
<dbReference type="Pfam" id="PF00005">
    <property type="entry name" value="ABC_tran"/>
    <property type="match status" value="1"/>
</dbReference>
<dbReference type="InterPro" id="IPR050388">
    <property type="entry name" value="ABC_Ni/Peptide_Import"/>
</dbReference>
<dbReference type="CDD" id="cd03257">
    <property type="entry name" value="ABC_NikE_OppD_transporters"/>
    <property type="match status" value="1"/>
</dbReference>
<dbReference type="PANTHER" id="PTHR43297">
    <property type="entry name" value="OLIGOPEPTIDE TRANSPORT ATP-BINDING PROTEIN APPD"/>
    <property type="match status" value="1"/>
</dbReference>
<dbReference type="InterPro" id="IPR003593">
    <property type="entry name" value="AAA+_ATPase"/>
</dbReference>
<dbReference type="RefSeq" id="WP_079700208.1">
    <property type="nucleotide sequence ID" value="NZ_JADNAH010000086.1"/>
</dbReference>
<dbReference type="Proteomes" id="UP000294682">
    <property type="component" value="Unassembled WGS sequence"/>
</dbReference>
<name>A0A9X8Y9F8_9FIRM</name>
<dbReference type="Gene3D" id="3.40.50.300">
    <property type="entry name" value="P-loop containing nucleotide triphosphate hydrolases"/>
    <property type="match status" value="1"/>
</dbReference>
<proteinExistence type="inferred from homology"/>
<dbReference type="GO" id="GO:0016887">
    <property type="term" value="F:ATP hydrolysis activity"/>
    <property type="evidence" value="ECO:0007669"/>
    <property type="project" value="InterPro"/>
</dbReference>
<accession>A0A9X8Y9F8</accession>
<evidence type="ECO:0000313" key="10">
    <source>
        <dbReference type="Proteomes" id="UP000294682"/>
    </source>
</evidence>
<comment type="subcellular location">
    <subcellularLocation>
        <location evidence="1">Cell membrane</location>
        <topology evidence="1">Peripheral membrane protein</topology>
    </subcellularLocation>
</comment>
<feature type="domain" description="ABC transporter" evidence="8">
    <location>
        <begin position="6"/>
        <end position="256"/>
    </location>
</feature>
<dbReference type="PANTHER" id="PTHR43297:SF2">
    <property type="entry name" value="DIPEPTIDE TRANSPORT ATP-BINDING PROTEIN DPPD"/>
    <property type="match status" value="1"/>
</dbReference>
<evidence type="ECO:0000256" key="6">
    <source>
        <dbReference type="ARBA" id="ARBA00022840"/>
    </source>
</evidence>
<keyword evidence="7" id="KW-0472">Membrane</keyword>
<evidence type="ECO:0000313" key="9">
    <source>
        <dbReference type="EMBL" id="TCL45099.1"/>
    </source>
</evidence>
<evidence type="ECO:0000256" key="3">
    <source>
        <dbReference type="ARBA" id="ARBA00022448"/>
    </source>
</evidence>
<protein>
    <submittedName>
        <fullName evidence="9">Oligopeptide transport system ATP-binding protein</fullName>
    </submittedName>
</protein>
<comment type="caution">
    <text evidence="9">The sequence shown here is derived from an EMBL/GenBank/DDBJ whole genome shotgun (WGS) entry which is preliminary data.</text>
</comment>
<dbReference type="FunFam" id="3.40.50.300:FF:000016">
    <property type="entry name" value="Oligopeptide ABC transporter ATP-binding component"/>
    <property type="match status" value="1"/>
</dbReference>
<dbReference type="GO" id="GO:0005524">
    <property type="term" value="F:ATP binding"/>
    <property type="evidence" value="ECO:0007669"/>
    <property type="project" value="UniProtKB-KW"/>
</dbReference>
<keyword evidence="5" id="KW-0547">Nucleotide-binding</keyword>
<dbReference type="InterPro" id="IPR027417">
    <property type="entry name" value="P-loop_NTPase"/>
</dbReference>
<dbReference type="Pfam" id="PF08352">
    <property type="entry name" value="oligo_HPY"/>
    <property type="match status" value="1"/>
</dbReference>
<dbReference type="SUPFAM" id="SSF52540">
    <property type="entry name" value="P-loop containing nucleoside triphosphate hydrolases"/>
    <property type="match status" value="1"/>
</dbReference>
<dbReference type="AlphaFoldDB" id="A0A9X8Y9F8"/>
<keyword evidence="10" id="KW-1185">Reference proteome</keyword>
<sequence>MSDNLLQVDHLRASFFTHVGEVQAVRDVSFSLKKGEILGLVGESGSGKSVTCMSVMKLLSHPGRITGGAVHFRGRDLVPLGEREMQQVRGNEISMVFQDPMTSLNPVYTVGSQMVEVIRQHRPLDRRQAKEAAIKMLSLVGIPSPEERFHNYPHEFSGGMRQRALIAMALSCDPGLLIADEPTTALDVTIQAQVLELIGEVRERLGTSIILITHDLGVIAESCERVIVMYGGMIMEQAPVEKIFFDPRNPYTLGLLQSVPDPTKETRERLQPIPGSPPDLLNPPRGCPFSGRCRFAMHICEQRLPPLYEVEEGHQSRCWLLDEAAPRVPEIRKEGAKG</sequence>
<organism evidence="9 10">
    <name type="scientific">Harryflintia acetispora</name>
    <dbReference type="NCBI Taxonomy" id="1849041"/>
    <lineage>
        <taxon>Bacteria</taxon>
        <taxon>Bacillati</taxon>
        <taxon>Bacillota</taxon>
        <taxon>Clostridia</taxon>
        <taxon>Eubacteriales</taxon>
        <taxon>Oscillospiraceae</taxon>
        <taxon>Harryflintia</taxon>
    </lineage>
</organism>
<dbReference type="EMBL" id="SLUK01000001">
    <property type="protein sequence ID" value="TCL45099.1"/>
    <property type="molecule type" value="Genomic_DNA"/>
</dbReference>
<dbReference type="SMART" id="SM00382">
    <property type="entry name" value="AAA"/>
    <property type="match status" value="1"/>
</dbReference>
<gene>
    <name evidence="9" type="ORF">EDD78_10177</name>
</gene>
<evidence type="ECO:0000256" key="2">
    <source>
        <dbReference type="ARBA" id="ARBA00005417"/>
    </source>
</evidence>
<evidence type="ECO:0000256" key="4">
    <source>
        <dbReference type="ARBA" id="ARBA00022475"/>
    </source>
</evidence>
<evidence type="ECO:0000259" key="8">
    <source>
        <dbReference type="PROSITE" id="PS50893"/>
    </source>
</evidence>
<dbReference type="InterPro" id="IPR003439">
    <property type="entry name" value="ABC_transporter-like_ATP-bd"/>
</dbReference>
<dbReference type="NCBIfam" id="TIGR01727">
    <property type="entry name" value="oligo_HPY"/>
    <property type="match status" value="1"/>
</dbReference>
<evidence type="ECO:0000256" key="5">
    <source>
        <dbReference type="ARBA" id="ARBA00022741"/>
    </source>
</evidence>
<dbReference type="GO" id="GO:0015833">
    <property type="term" value="P:peptide transport"/>
    <property type="evidence" value="ECO:0007669"/>
    <property type="project" value="InterPro"/>
</dbReference>
<dbReference type="PROSITE" id="PS50893">
    <property type="entry name" value="ABC_TRANSPORTER_2"/>
    <property type="match status" value="1"/>
</dbReference>
<keyword evidence="4" id="KW-1003">Cell membrane</keyword>
<evidence type="ECO:0000256" key="1">
    <source>
        <dbReference type="ARBA" id="ARBA00004202"/>
    </source>
</evidence>
<keyword evidence="6 9" id="KW-0067">ATP-binding</keyword>
<comment type="similarity">
    <text evidence="2">Belongs to the ABC transporter superfamily.</text>
</comment>
<dbReference type="PROSITE" id="PS00211">
    <property type="entry name" value="ABC_TRANSPORTER_1"/>
    <property type="match status" value="1"/>
</dbReference>